<dbReference type="RefSeq" id="WP_213653904.1">
    <property type="nucleotide sequence ID" value="NZ_BOSL01000002.1"/>
</dbReference>
<evidence type="ECO:0000256" key="1">
    <source>
        <dbReference type="SAM" id="Phobius"/>
    </source>
</evidence>
<feature type="transmembrane region" description="Helical" evidence="1">
    <location>
        <begin position="15"/>
        <end position="43"/>
    </location>
</feature>
<keyword evidence="1" id="KW-0812">Transmembrane</keyword>
<keyword evidence="1" id="KW-1133">Transmembrane helix</keyword>
<name>A0ABQ4M7C0_9BACL</name>
<reference evidence="2 3" key="1">
    <citation type="submission" date="2021-03" db="EMBL/GenBank/DDBJ databases">
        <title>Antimicrobial resistance genes in bacteria isolated from Japanese honey, and their potential for conferring macrolide and lincosamide resistance in the American foulbrood pathogen Paenibacillus larvae.</title>
        <authorList>
            <person name="Okamoto M."/>
            <person name="Kumagai M."/>
            <person name="Kanamori H."/>
            <person name="Takamatsu D."/>
        </authorList>
    </citation>
    <scope>NUCLEOTIDE SEQUENCE [LARGE SCALE GENOMIC DNA]</scope>
    <source>
        <strain evidence="2 3">J42TS3</strain>
    </source>
</reference>
<proteinExistence type="predicted"/>
<dbReference type="EMBL" id="BOSL01000002">
    <property type="protein sequence ID" value="GIP51833.1"/>
    <property type="molecule type" value="Genomic_DNA"/>
</dbReference>
<comment type="caution">
    <text evidence="2">The sequence shown here is derived from an EMBL/GenBank/DDBJ whole genome shotgun (WGS) entry which is preliminary data.</text>
</comment>
<evidence type="ECO:0000313" key="2">
    <source>
        <dbReference type="EMBL" id="GIP51833.1"/>
    </source>
</evidence>
<organism evidence="2 3">
    <name type="scientific">Paenibacillus vini</name>
    <dbReference type="NCBI Taxonomy" id="1476024"/>
    <lineage>
        <taxon>Bacteria</taxon>
        <taxon>Bacillati</taxon>
        <taxon>Bacillota</taxon>
        <taxon>Bacilli</taxon>
        <taxon>Bacillales</taxon>
        <taxon>Paenibacillaceae</taxon>
        <taxon>Paenibacillus</taxon>
    </lineage>
</organism>
<protein>
    <submittedName>
        <fullName evidence="2">Uncharacterized protein</fullName>
    </submittedName>
</protein>
<evidence type="ECO:0000313" key="3">
    <source>
        <dbReference type="Proteomes" id="UP000679992"/>
    </source>
</evidence>
<gene>
    <name evidence="2" type="ORF">J42TS3_08680</name>
</gene>
<dbReference type="Proteomes" id="UP000679992">
    <property type="component" value="Unassembled WGS sequence"/>
</dbReference>
<keyword evidence="1" id="KW-0472">Membrane</keyword>
<sequence>MAIYKWVQSVGGLKIAWMIVCNALLATWDWVKIGFMTGVYWVIELFNKLQAAFKTVSTNIQNFFGDMKAGVLTILQNMVNGGIDIINGFINTLNKFPGVSIDLIDQMTFGTNAQLENEAAKQPRNNELTQYTNKINELIAGRKKALQAIITESRHPLPPEMLR</sequence>
<keyword evidence="3" id="KW-1185">Reference proteome</keyword>
<accession>A0ABQ4M7C0</accession>